<reference evidence="1 2" key="1">
    <citation type="journal article" date="2024" name="Nat. Commun.">
        <title>Phylogenomics reveals the evolutionary origins of lichenization in chlorophyte algae.</title>
        <authorList>
            <person name="Puginier C."/>
            <person name="Libourel C."/>
            <person name="Otte J."/>
            <person name="Skaloud P."/>
            <person name="Haon M."/>
            <person name="Grisel S."/>
            <person name="Petersen M."/>
            <person name="Berrin J.G."/>
            <person name="Delaux P.M."/>
            <person name="Dal Grande F."/>
            <person name="Keller J."/>
        </authorList>
    </citation>
    <scope>NUCLEOTIDE SEQUENCE [LARGE SCALE GENOMIC DNA]</scope>
    <source>
        <strain evidence="1 2">SAG 2043</strain>
    </source>
</reference>
<evidence type="ECO:0000313" key="1">
    <source>
        <dbReference type="EMBL" id="KAK9824513.1"/>
    </source>
</evidence>
<organism evidence="1 2">
    <name type="scientific">[Myrmecia] bisecta</name>
    <dbReference type="NCBI Taxonomy" id="41462"/>
    <lineage>
        <taxon>Eukaryota</taxon>
        <taxon>Viridiplantae</taxon>
        <taxon>Chlorophyta</taxon>
        <taxon>core chlorophytes</taxon>
        <taxon>Trebouxiophyceae</taxon>
        <taxon>Trebouxiales</taxon>
        <taxon>Trebouxiaceae</taxon>
        <taxon>Myrmecia</taxon>
    </lineage>
</organism>
<name>A0AAW1QSV7_9CHLO</name>
<dbReference type="AlphaFoldDB" id="A0AAW1QSV7"/>
<dbReference type="EMBL" id="JALJOR010000002">
    <property type="protein sequence ID" value="KAK9824513.1"/>
    <property type="molecule type" value="Genomic_DNA"/>
</dbReference>
<comment type="caution">
    <text evidence="1">The sequence shown here is derived from an EMBL/GenBank/DDBJ whole genome shotgun (WGS) entry which is preliminary data.</text>
</comment>
<sequence>MPACTGGRGAGTGGPTLQTWHRGGRCEHLDTRKASVFRRLENSPRAPQNTVVALKGADCFEEQRCRPPACVGYENSSASLGPAAARHGASGCKPGGVAGRCQTRQRLDRCLSSQFRPLNKDRQTTKTWSVESICFAPSFPKVDWFPTFHDVL</sequence>
<accession>A0AAW1QSV7</accession>
<protein>
    <submittedName>
        <fullName evidence="1">Uncharacterized protein</fullName>
    </submittedName>
</protein>
<proteinExistence type="predicted"/>
<dbReference type="Proteomes" id="UP001489004">
    <property type="component" value="Unassembled WGS sequence"/>
</dbReference>
<keyword evidence="2" id="KW-1185">Reference proteome</keyword>
<gene>
    <name evidence="1" type="ORF">WJX72_011003</name>
</gene>
<evidence type="ECO:0000313" key="2">
    <source>
        <dbReference type="Proteomes" id="UP001489004"/>
    </source>
</evidence>